<dbReference type="Proteomes" id="UP000195981">
    <property type="component" value="Unassembled WGS sequence"/>
</dbReference>
<evidence type="ECO:0000313" key="3">
    <source>
        <dbReference type="EMBL" id="SLM90552.1"/>
    </source>
</evidence>
<protein>
    <submittedName>
        <fullName evidence="3">Esterase/lipase</fullName>
    </submittedName>
</protein>
<dbReference type="GO" id="GO:0016787">
    <property type="term" value="F:hydrolase activity"/>
    <property type="evidence" value="ECO:0007669"/>
    <property type="project" value="UniProtKB-KW"/>
</dbReference>
<evidence type="ECO:0000256" key="1">
    <source>
        <dbReference type="ARBA" id="ARBA00022801"/>
    </source>
</evidence>
<dbReference type="EMBL" id="FWFG01000048">
    <property type="protein sequence ID" value="SLM90552.1"/>
    <property type="molecule type" value="Genomic_DNA"/>
</dbReference>
<keyword evidence="4" id="KW-1185">Reference proteome</keyword>
<gene>
    <name evidence="3" type="ORF">FM110_05190</name>
</gene>
<sequence length="358" mass="37825">MTTTDSPATTHDDAPGFLPELAERLPLIRDLGPMQFDHPAMRAWDAPHGDPETWDLQIPDRELPGPHGPVPVRIYAPSDEARDGAADDPRAGAVSDPGAPRPCLVWLHGGAFIGGDLDMPEAHEVARGIAGRAGAVVVSVFYRLCDVPADMGGAPATTNPRGKTGVHAPIPLDDAHAAFTWVREHAADLGIDPSRIAVGGASAGGALAASLSQRLADEGAPARRALLMYPVVHAVFPEPTPEEAAALAVTPGVLRFHTETTVAMNENYLGGPVETATPYEFAALADEDALRALPATYIEVDEFDDLRRSGRAYAEQLRDAGVDVTFEIRRGVPHGHLNRVGLSTAAQSLDRMAALLGE</sequence>
<dbReference type="RefSeq" id="WP_087103305.1">
    <property type="nucleotide sequence ID" value="NZ_FWFG01000048.1"/>
</dbReference>
<keyword evidence="1" id="KW-0378">Hydrolase</keyword>
<feature type="domain" description="Alpha/beta hydrolase fold-3" evidence="2">
    <location>
        <begin position="104"/>
        <end position="144"/>
    </location>
</feature>
<dbReference type="PANTHER" id="PTHR48081:SF8">
    <property type="entry name" value="ALPHA_BETA HYDROLASE FOLD-3 DOMAIN-CONTAINING PROTEIN-RELATED"/>
    <property type="match status" value="1"/>
</dbReference>
<dbReference type="PANTHER" id="PTHR48081">
    <property type="entry name" value="AB HYDROLASE SUPERFAMILY PROTEIN C4A8.06C"/>
    <property type="match status" value="1"/>
</dbReference>
<feature type="domain" description="Alpha/beta hydrolase fold-3" evidence="2">
    <location>
        <begin position="168"/>
        <end position="336"/>
    </location>
</feature>
<dbReference type="Gene3D" id="3.40.50.1820">
    <property type="entry name" value="alpha/beta hydrolase"/>
    <property type="match status" value="1"/>
</dbReference>
<organism evidence="3 4">
    <name type="scientific">Brachybacterium nesterenkovii</name>
    <dbReference type="NCBI Taxonomy" id="47847"/>
    <lineage>
        <taxon>Bacteria</taxon>
        <taxon>Bacillati</taxon>
        <taxon>Actinomycetota</taxon>
        <taxon>Actinomycetes</taxon>
        <taxon>Micrococcales</taxon>
        <taxon>Dermabacteraceae</taxon>
        <taxon>Brachybacterium</taxon>
    </lineage>
</organism>
<evidence type="ECO:0000259" key="2">
    <source>
        <dbReference type="Pfam" id="PF07859"/>
    </source>
</evidence>
<dbReference type="InterPro" id="IPR050300">
    <property type="entry name" value="GDXG_lipolytic_enzyme"/>
</dbReference>
<evidence type="ECO:0000313" key="4">
    <source>
        <dbReference type="Proteomes" id="UP000195981"/>
    </source>
</evidence>
<accession>A0A1X6WXH6</accession>
<reference evidence="3 4" key="1">
    <citation type="submission" date="2017-02" db="EMBL/GenBank/DDBJ databases">
        <authorList>
            <person name="Peterson S.W."/>
        </authorList>
    </citation>
    <scope>NUCLEOTIDE SEQUENCE [LARGE SCALE GENOMIC DNA]</scope>
    <source>
        <strain evidence="3 4">CIP104813</strain>
    </source>
</reference>
<dbReference type="SUPFAM" id="SSF53474">
    <property type="entry name" value="alpha/beta-Hydrolases"/>
    <property type="match status" value="1"/>
</dbReference>
<dbReference type="Pfam" id="PF07859">
    <property type="entry name" value="Abhydrolase_3"/>
    <property type="match status" value="2"/>
</dbReference>
<name>A0A1X6WXH6_9MICO</name>
<proteinExistence type="predicted"/>
<dbReference type="InterPro" id="IPR013094">
    <property type="entry name" value="AB_hydrolase_3"/>
</dbReference>
<dbReference type="OrthoDB" id="3181909at2"/>
<dbReference type="InterPro" id="IPR029058">
    <property type="entry name" value="AB_hydrolase_fold"/>
</dbReference>
<dbReference type="AlphaFoldDB" id="A0A1X6WXH6"/>